<dbReference type="RefSeq" id="WP_407990468.1">
    <property type="nucleotide sequence ID" value="NZ_AP035881.2"/>
</dbReference>
<proteinExistence type="predicted"/>
<evidence type="ECO:0000256" key="1">
    <source>
        <dbReference type="SAM" id="MobiDB-lite"/>
    </source>
</evidence>
<feature type="region of interest" description="Disordered" evidence="1">
    <location>
        <begin position="31"/>
        <end position="68"/>
    </location>
</feature>
<feature type="compositionally biased region" description="Low complexity" evidence="1">
    <location>
        <begin position="58"/>
        <end position="68"/>
    </location>
</feature>
<organism evidence="2">
    <name type="scientific">Kitasatospora sp. CMC57</name>
    <dbReference type="NCBI Taxonomy" id="3231513"/>
    <lineage>
        <taxon>Bacteria</taxon>
        <taxon>Bacillati</taxon>
        <taxon>Actinomycetota</taxon>
        <taxon>Actinomycetes</taxon>
        <taxon>Kitasatosporales</taxon>
        <taxon>Streptomycetaceae</taxon>
        <taxon>Kitasatospora</taxon>
    </lineage>
</organism>
<sequence length="839" mass="90035">MDRLAALLTGLGRPEPDPVELAELLWLAARSGSAPDGAPADGPVGRAEPGAPGPDDPSPAAAAEPAGPLLPLHLPAADLADGTAAAGTVATPSVPMLARPLDLQRALRPLKRRVPDPHRTLLDEDATAHRLAEALRGSGPVHWLPVLRPGAERWLSLRLVLDCGPTMAIWRPLARELALLLRQTAAFRQVGSARLTADGTLTGAQPGPRVVTLVLSDGMGPQWRPGPAGDRWYRTLGALLRRGPVAVVQPLPERLWPLTALPAVPGVLGAPEAGVANSGYGFRPLDRPACPGPVLPVLEADPAWMANWATLVGTWGGTEVVGAALRIGPAPVGVEGTAAVGPAGQDAEELVRRFRAVASREAYTLAGLAALTTPALPVLRLLQRAAFARPRPQQLAELVVSGLLTERPGHQDRFDFRPGVRELLVHTLPRSVTHQAVGLLIRVGEQIAARAGLVPDELAAIAATDTEGAPLTAETRPFALVSPAALGIVGLREPAAAGTARIGPRGARAVLFAPNADAVEAEHLRELVTALGNPDQVGMRPERIWLGLDAVEDFRIALHRAAQETDSILLVYLSGIAPPEIGRVLAGPFGRRHGLVLMVDQVDGIPPELPHPKVVMIRRRSDRSLASLCNEVLRTGRFGGPPELDLRDFARELAERADPGVRLEVELPEPMLFTRNPAGQRYCYLGRAPGEDPAVDRFVADLGEEVWQLTDLAVATRQPGAVARCEVFVPLYEREYFRSARCGREWAVFARRTELPRGFVPVFGRPVDHLELPLSAQQLDYRDQQYGDDYARLGLFGLPQQQYELAVHRIAARIVEVAERHHVPPGHPVDLDTLPDAFR</sequence>
<name>A0AB33K9Z8_9ACTN</name>
<evidence type="ECO:0000313" key="2">
    <source>
        <dbReference type="EMBL" id="BFP48220.1"/>
    </source>
</evidence>
<gene>
    <name evidence="2" type="ORF">KCMC57_45880</name>
</gene>
<reference evidence="2" key="1">
    <citation type="submission" date="2024-07" db="EMBL/GenBank/DDBJ databases">
        <title>Complete genome sequences of cellulolytic bacteria, Kitasatospora sp. CMC57 and Streptomyces sp. CMC78, isolated from Japanese agricultural soil.</title>
        <authorList>
            <person name="Hashimoto T."/>
            <person name="Ito M."/>
            <person name="Iwamoto M."/>
            <person name="Fukahori D."/>
            <person name="Shoda T."/>
            <person name="Sakoda M."/>
            <person name="Morohoshi T."/>
            <person name="Mitsuboshi M."/>
            <person name="Nishizawa T."/>
        </authorList>
    </citation>
    <scope>NUCLEOTIDE SEQUENCE</scope>
    <source>
        <strain evidence="2">CMC57</strain>
    </source>
</reference>
<dbReference type="InterPro" id="IPR047738">
    <property type="entry name" value="SAV_2336-like_N"/>
</dbReference>
<dbReference type="AlphaFoldDB" id="A0AB33K9Z8"/>
<protein>
    <submittedName>
        <fullName evidence="2">Uncharacterized protein</fullName>
    </submittedName>
</protein>
<dbReference type="EMBL" id="AP035881">
    <property type="protein sequence ID" value="BFP48220.1"/>
    <property type="molecule type" value="Genomic_DNA"/>
</dbReference>
<dbReference type="NCBIfam" id="NF041121">
    <property type="entry name" value="SAV_2336_NTERM"/>
    <property type="match status" value="1"/>
</dbReference>
<accession>A0AB33K9Z8</accession>